<dbReference type="GO" id="GO:0015914">
    <property type="term" value="P:phospholipid transport"/>
    <property type="evidence" value="ECO:0007669"/>
    <property type="project" value="TreeGrafter"/>
</dbReference>
<evidence type="ECO:0000256" key="3">
    <source>
        <dbReference type="ARBA" id="ARBA00022452"/>
    </source>
</evidence>
<gene>
    <name evidence="12" type="ORF">BB559_002086</name>
</gene>
<protein>
    <recommendedName>
        <fullName evidence="11">SMP-LTD domain-containing protein</fullName>
    </recommendedName>
</protein>
<evidence type="ECO:0000256" key="9">
    <source>
        <dbReference type="ARBA" id="ARBA00023136"/>
    </source>
</evidence>
<name>A0A2T9YYC2_9FUNG</name>
<dbReference type="Proteomes" id="UP000245699">
    <property type="component" value="Unassembled WGS sequence"/>
</dbReference>
<keyword evidence="3" id="KW-1134">Transmembrane beta strand</keyword>
<evidence type="ECO:0000256" key="10">
    <source>
        <dbReference type="SAM" id="MobiDB-lite"/>
    </source>
</evidence>
<evidence type="ECO:0000256" key="6">
    <source>
        <dbReference type="ARBA" id="ARBA00023055"/>
    </source>
</evidence>
<organism evidence="12 13">
    <name type="scientific">Furculomyces boomerangus</name>
    <dbReference type="NCBI Taxonomy" id="61424"/>
    <lineage>
        <taxon>Eukaryota</taxon>
        <taxon>Fungi</taxon>
        <taxon>Fungi incertae sedis</taxon>
        <taxon>Zoopagomycota</taxon>
        <taxon>Kickxellomycotina</taxon>
        <taxon>Harpellomycetes</taxon>
        <taxon>Harpellales</taxon>
        <taxon>Harpellaceae</taxon>
        <taxon>Furculomyces</taxon>
    </lineage>
</organism>
<dbReference type="PROSITE" id="PS51847">
    <property type="entry name" value="SMP"/>
    <property type="match status" value="1"/>
</dbReference>
<dbReference type="PANTHER" id="PTHR28185">
    <property type="entry name" value="MITOCHONDRIAL DISTRIBUTION AND MORPHOLOGY PROTEIN 34"/>
    <property type="match status" value="1"/>
</dbReference>
<dbReference type="STRING" id="61424.A0A2T9YYC2"/>
<dbReference type="GO" id="GO:0008289">
    <property type="term" value="F:lipid binding"/>
    <property type="evidence" value="ECO:0007669"/>
    <property type="project" value="UniProtKB-KW"/>
</dbReference>
<keyword evidence="5" id="KW-1000">Mitochondrion outer membrane</keyword>
<dbReference type="OrthoDB" id="17927at2759"/>
<keyword evidence="8" id="KW-0496">Mitochondrion</keyword>
<dbReference type="Pfam" id="PF26545">
    <property type="entry name" value="Mdm34_N"/>
    <property type="match status" value="1"/>
</dbReference>
<proteinExistence type="predicted"/>
<dbReference type="GO" id="GO:0007005">
    <property type="term" value="P:mitochondrion organization"/>
    <property type="evidence" value="ECO:0007669"/>
    <property type="project" value="InterPro"/>
</dbReference>
<keyword evidence="9" id="KW-0472">Membrane</keyword>
<keyword evidence="4" id="KW-0812">Transmembrane</keyword>
<dbReference type="EMBL" id="MBFT01000111">
    <property type="protein sequence ID" value="PVU97328.1"/>
    <property type="molecule type" value="Genomic_DNA"/>
</dbReference>
<keyword evidence="2" id="KW-0813">Transport</keyword>
<feature type="region of interest" description="Disordered" evidence="10">
    <location>
        <begin position="191"/>
        <end position="218"/>
    </location>
</feature>
<comment type="subcellular location">
    <subcellularLocation>
        <location evidence="1">Membrane</location>
    </subcellularLocation>
</comment>
<dbReference type="InterPro" id="IPR058825">
    <property type="entry name" value="MDM34_N"/>
</dbReference>
<dbReference type="PANTHER" id="PTHR28185:SF1">
    <property type="entry name" value="MITOCHONDRIAL DISTRIBUTION AND MORPHOLOGY PROTEIN 34"/>
    <property type="match status" value="1"/>
</dbReference>
<dbReference type="GO" id="GO:1990456">
    <property type="term" value="P:mitochondrion-endoplasmic reticulum membrane tethering"/>
    <property type="evidence" value="ECO:0007669"/>
    <property type="project" value="TreeGrafter"/>
</dbReference>
<dbReference type="AlphaFoldDB" id="A0A2T9YYC2"/>
<evidence type="ECO:0000313" key="12">
    <source>
        <dbReference type="EMBL" id="PVU97328.1"/>
    </source>
</evidence>
<comment type="caution">
    <text evidence="12">The sequence shown here is derived from an EMBL/GenBank/DDBJ whole genome shotgun (WGS) entry which is preliminary data.</text>
</comment>
<dbReference type="InterPro" id="IPR027536">
    <property type="entry name" value="MDM34"/>
</dbReference>
<evidence type="ECO:0000256" key="4">
    <source>
        <dbReference type="ARBA" id="ARBA00022692"/>
    </source>
</evidence>
<keyword evidence="6" id="KW-0445">Lipid transport</keyword>
<keyword evidence="7" id="KW-0446">Lipid-binding</keyword>
<evidence type="ECO:0000256" key="8">
    <source>
        <dbReference type="ARBA" id="ARBA00023128"/>
    </source>
</evidence>
<evidence type="ECO:0000256" key="2">
    <source>
        <dbReference type="ARBA" id="ARBA00022448"/>
    </source>
</evidence>
<dbReference type="CDD" id="cd21673">
    <property type="entry name" value="SMP_Mdm34"/>
    <property type="match status" value="1"/>
</dbReference>
<accession>A0A2T9YYC2</accession>
<keyword evidence="13" id="KW-1185">Reference proteome</keyword>
<dbReference type="InterPro" id="IPR031468">
    <property type="entry name" value="SMP_LBD"/>
</dbReference>
<evidence type="ECO:0000259" key="11">
    <source>
        <dbReference type="PROSITE" id="PS51847"/>
    </source>
</evidence>
<evidence type="ECO:0000256" key="1">
    <source>
        <dbReference type="ARBA" id="ARBA00004370"/>
    </source>
</evidence>
<dbReference type="GO" id="GO:0032865">
    <property type="term" value="C:ERMES complex"/>
    <property type="evidence" value="ECO:0007669"/>
    <property type="project" value="InterPro"/>
</dbReference>
<evidence type="ECO:0000256" key="5">
    <source>
        <dbReference type="ARBA" id="ARBA00022787"/>
    </source>
</evidence>
<sequence>MSFKFKWGNFSNELVEETKVLLTNAINKNSSVLPPNLVAEIKAPVLEILEVVDLNQDYFKAIFKMTYDGDMKLVFQTLLQANPLSEQPSSIPTAPSMGIQFAQAPLIVPMFLKISDLVLKGIIVLAVSKRSGVTLVFKNEPLVSVKVSSSFDNVRSIQRKLQLTIENVLRKLFHEELPKIVHVMNLSNSSRRHKYSNSTDTRMWSAPEHNGKTDSEWNRPSIYRATTDDFGHRFSDPHNVYPADFESVSNYHSPDKEFLPLDLAARLSYLKLSEKNSTSLDKLPSDLKYNSDAYSNENYSISKDNLRHSPSSLDDTYSINEFLETNTEPAYDSTKIMSAFLNDEYRRHETFPSDKTPNEYTENENDQYIITPNRNNFAANLASLMTSGHTITPYTRTFEHTTFRSNINNDSSTKGGFRSASFISPVGTPMLHNDHNYHNEGISVIRTQSEILYDGNSGYYTPGNSGYISTRHSRPIKKTVIHMPKISTLLSSGLSSPPS</sequence>
<feature type="domain" description="SMP-LTD" evidence="11">
    <location>
        <begin position="1"/>
        <end position="186"/>
    </location>
</feature>
<evidence type="ECO:0000256" key="7">
    <source>
        <dbReference type="ARBA" id="ARBA00023121"/>
    </source>
</evidence>
<reference evidence="12 13" key="1">
    <citation type="journal article" date="2018" name="MBio">
        <title>Comparative Genomics Reveals the Core Gene Toolbox for the Fungus-Insect Symbiosis.</title>
        <authorList>
            <person name="Wang Y."/>
            <person name="Stata M."/>
            <person name="Wang W."/>
            <person name="Stajich J.E."/>
            <person name="White M.M."/>
            <person name="Moncalvo J.M."/>
        </authorList>
    </citation>
    <scope>NUCLEOTIDE SEQUENCE [LARGE SCALE GENOMIC DNA]</scope>
    <source>
        <strain evidence="12 13">AUS-77-4</strain>
    </source>
</reference>
<evidence type="ECO:0000313" key="13">
    <source>
        <dbReference type="Proteomes" id="UP000245699"/>
    </source>
</evidence>